<keyword evidence="1" id="KW-0472">Membrane</keyword>
<dbReference type="EMBL" id="JADMLG010000010">
    <property type="protein sequence ID" value="MBH0779390.1"/>
    <property type="molecule type" value="Genomic_DNA"/>
</dbReference>
<keyword evidence="1" id="KW-0812">Transmembrane</keyword>
<feature type="transmembrane region" description="Helical" evidence="1">
    <location>
        <begin position="167"/>
        <end position="192"/>
    </location>
</feature>
<feature type="transmembrane region" description="Helical" evidence="1">
    <location>
        <begin position="252"/>
        <end position="273"/>
    </location>
</feature>
<evidence type="ECO:0000313" key="3">
    <source>
        <dbReference type="Proteomes" id="UP000655751"/>
    </source>
</evidence>
<dbReference type="Proteomes" id="UP000655751">
    <property type="component" value="Unassembled WGS sequence"/>
</dbReference>
<feature type="transmembrane region" description="Helical" evidence="1">
    <location>
        <begin position="285"/>
        <end position="309"/>
    </location>
</feature>
<accession>A0A931N2D6</accession>
<dbReference type="AlphaFoldDB" id="A0A931N2D6"/>
<sequence length="457" mass="49237">MKVRVRRSAAKVVKPAPAAYSPPRLPWIDIWKSRLFGFPIPRSMLAVVLALYREQKYRIKIRRSADRYSYLEAEVVSGGRAAAHRFRDRGVATIGKLVDQAGELWQEGVVIGDAIGRLPREPLTGVRGELLTAEEADVRIASVSSRIERETNEGSIQHRRVSNSAKLLVPLITVLDLPILTLFSGTIFNVAWDQISSGGSIVPATSAIVFGLLGTVAIAAGLHVVARDVRAYKDRQGHISLPKGQAGLLPKILLIGSSVVAVGAGLLMGLRIVSDGMAADSGPVVAITLGCFFGLVVVLLNLIVFTLIYRDGSVLTEEVDRLTFQLSAVRRRELRLEQRRDELVARMALLVVRGSKVYGLTVAKMARPIDGAHQAVAIARSLHQGVSWNVEFLPVESTSFGLFAPGLDIDMVPLDKVMAQLQALACLTSADELRGGAASSTTDRADSTDQAISTVAA</sequence>
<gene>
    <name evidence="2" type="ORF">IT779_24285</name>
</gene>
<keyword evidence="1" id="KW-1133">Transmembrane helix</keyword>
<dbReference type="RefSeq" id="WP_196151697.1">
    <property type="nucleotide sequence ID" value="NZ_JADMLG010000010.1"/>
</dbReference>
<protein>
    <submittedName>
        <fullName evidence="2">Uncharacterized protein</fullName>
    </submittedName>
</protein>
<keyword evidence="3" id="KW-1185">Reference proteome</keyword>
<feature type="transmembrane region" description="Helical" evidence="1">
    <location>
        <begin position="204"/>
        <end position="226"/>
    </location>
</feature>
<evidence type="ECO:0000256" key="1">
    <source>
        <dbReference type="SAM" id="Phobius"/>
    </source>
</evidence>
<comment type="caution">
    <text evidence="2">The sequence shown here is derived from an EMBL/GenBank/DDBJ whole genome shotgun (WGS) entry which is preliminary data.</text>
</comment>
<proteinExistence type="predicted"/>
<organism evidence="2 3">
    <name type="scientific">Nocardia bovistercoris</name>
    <dbReference type="NCBI Taxonomy" id="2785916"/>
    <lineage>
        <taxon>Bacteria</taxon>
        <taxon>Bacillati</taxon>
        <taxon>Actinomycetota</taxon>
        <taxon>Actinomycetes</taxon>
        <taxon>Mycobacteriales</taxon>
        <taxon>Nocardiaceae</taxon>
        <taxon>Nocardia</taxon>
    </lineage>
</organism>
<evidence type="ECO:0000313" key="2">
    <source>
        <dbReference type="EMBL" id="MBH0779390.1"/>
    </source>
</evidence>
<name>A0A931N2D6_9NOCA</name>
<reference evidence="2" key="1">
    <citation type="submission" date="2020-11" db="EMBL/GenBank/DDBJ databases">
        <title>Nocardia NEAU-351.nov., a novel actinomycete isolated from the cow dung.</title>
        <authorList>
            <person name="Zhang X."/>
        </authorList>
    </citation>
    <scope>NUCLEOTIDE SEQUENCE</scope>
    <source>
        <strain evidence="2">NEAU-351</strain>
    </source>
</reference>